<dbReference type="InterPro" id="IPR011990">
    <property type="entry name" value="TPR-like_helical_dom_sf"/>
</dbReference>
<dbReference type="InterPro" id="IPR019734">
    <property type="entry name" value="TPR_rpt"/>
</dbReference>
<dbReference type="SUPFAM" id="SSF52540">
    <property type="entry name" value="P-loop containing nucleoside triphosphate hydrolases"/>
    <property type="match status" value="1"/>
</dbReference>
<evidence type="ECO:0000256" key="1">
    <source>
        <dbReference type="SAM" id="MobiDB-lite"/>
    </source>
</evidence>
<dbReference type="EMBL" id="BNBF01000009">
    <property type="protein sequence ID" value="GHG51257.1"/>
    <property type="molecule type" value="Genomic_DNA"/>
</dbReference>
<comment type="caution">
    <text evidence="2">The sequence shown here is derived from an EMBL/GenBank/DDBJ whole genome shotgun (WGS) entry which is preliminary data.</text>
</comment>
<accession>A0A919C770</accession>
<dbReference type="Gene3D" id="1.25.40.10">
    <property type="entry name" value="Tetratricopeptide repeat domain"/>
    <property type="match status" value="1"/>
</dbReference>
<dbReference type="SUPFAM" id="SSF48452">
    <property type="entry name" value="TPR-like"/>
    <property type="match status" value="1"/>
</dbReference>
<dbReference type="PRINTS" id="PR00364">
    <property type="entry name" value="DISEASERSIST"/>
</dbReference>
<organism evidence="2 3">
    <name type="scientific">Streptomyces capoamus</name>
    <dbReference type="NCBI Taxonomy" id="68183"/>
    <lineage>
        <taxon>Bacteria</taxon>
        <taxon>Bacillati</taxon>
        <taxon>Actinomycetota</taxon>
        <taxon>Actinomycetes</taxon>
        <taxon>Kitasatosporales</taxon>
        <taxon>Streptomycetaceae</taxon>
        <taxon>Streptomyces</taxon>
    </lineage>
</organism>
<dbReference type="PANTHER" id="PTHR47691">
    <property type="entry name" value="REGULATOR-RELATED"/>
    <property type="match status" value="1"/>
</dbReference>
<dbReference type="AlphaFoldDB" id="A0A919C770"/>
<dbReference type="PANTHER" id="PTHR47691:SF3">
    <property type="entry name" value="HTH-TYPE TRANSCRIPTIONAL REGULATOR RV0890C-RELATED"/>
    <property type="match status" value="1"/>
</dbReference>
<dbReference type="Pfam" id="PF13424">
    <property type="entry name" value="TPR_12"/>
    <property type="match status" value="1"/>
</dbReference>
<reference evidence="3" key="1">
    <citation type="journal article" date="2019" name="Int. J. Syst. Evol. Microbiol.">
        <title>The Global Catalogue of Microorganisms (GCM) 10K type strain sequencing project: providing services to taxonomists for standard genome sequencing and annotation.</title>
        <authorList>
            <consortium name="The Broad Institute Genomics Platform"/>
            <consortium name="The Broad Institute Genome Sequencing Center for Infectious Disease"/>
            <person name="Wu L."/>
            <person name="Ma J."/>
        </authorList>
    </citation>
    <scope>NUCLEOTIDE SEQUENCE [LARGE SCALE GENOMIC DNA]</scope>
    <source>
        <strain evidence="3">JCM 4253</strain>
    </source>
</reference>
<name>A0A919C770_9ACTN</name>
<sequence>MPYRMAPWHGERPLSVSPVGEGRVDTGEERPTGPARYQDHVDFRGGQFHGPVSLGAPCDHAPPYEPTVLSALPAAPAGFAGRDRELAALLEGLRPPDGPADTDASVLWAVTGLGGMGKTALALQAAHVARRNGWFTGGTLFLDLAGYDDAPVTPAQAVAALLYALGVGNAHLPSEEIDQHALYLSRLATLADQGKRVLLLFDNVCEPGQLPPLLPGSAEHCVVFTSRESHPSLPARELSLGPLCPQDSAALVAGALRLREPGDDRLEPEASSLGELTGLCGHMPLALQIAAALLRHRRSRGRVASLVAELRSGTGVTDALRSRGVDQYGRPLALAPVLEASVRRLPADRARALCLLAQVPCADYDTDTAAVITERTRPAALDLLDDLAWAHLVTREQPDGQGRERWGIHDLVRSHASALGASDPDLAVAARGARTRVREHLLRQAARCARHMPAPVHDPSPVAVARRDAALAWFDSERHNLVAAVQWPDGQDARARVALALHLAGYLRWRRFFADWIAVGRTARTLAHDLRDDRAEAEVCNHLGSALSRGGRPGEALEPLTRAARLFRRIEDPRGEGMAWNNLGLAQRRAGTFELALDTHRRARDRFQALGDRWNEGRAQHNLGLALDAAGRHTEAAAAFRRACDLHRELDRIYYGDSLNSLGWALVAAERTGEAITALQESLRIRQEYDNWYATGLTGSNLALALESAGRHPEAARARALADEACARAGTRAAVYGHHH</sequence>
<gene>
    <name evidence="2" type="ORF">GCM10018980_33600</name>
</gene>
<evidence type="ECO:0000313" key="3">
    <source>
        <dbReference type="Proteomes" id="UP000619355"/>
    </source>
</evidence>
<dbReference type="Gene3D" id="3.40.50.300">
    <property type="entry name" value="P-loop containing nucleotide triphosphate hydrolases"/>
    <property type="match status" value="1"/>
</dbReference>
<feature type="region of interest" description="Disordered" evidence="1">
    <location>
        <begin position="1"/>
        <end position="40"/>
    </location>
</feature>
<dbReference type="InterPro" id="IPR027417">
    <property type="entry name" value="P-loop_NTPase"/>
</dbReference>
<dbReference type="SMART" id="SM00028">
    <property type="entry name" value="TPR"/>
    <property type="match status" value="4"/>
</dbReference>
<dbReference type="Pfam" id="PF13374">
    <property type="entry name" value="TPR_10"/>
    <property type="match status" value="1"/>
</dbReference>
<protein>
    <submittedName>
        <fullName evidence="2">Uncharacterized protein</fullName>
    </submittedName>
</protein>
<keyword evidence="3" id="KW-1185">Reference proteome</keyword>
<evidence type="ECO:0000313" key="2">
    <source>
        <dbReference type="EMBL" id="GHG51257.1"/>
    </source>
</evidence>
<feature type="compositionally biased region" description="Basic and acidic residues" evidence="1">
    <location>
        <begin position="22"/>
        <end position="40"/>
    </location>
</feature>
<dbReference type="Proteomes" id="UP000619355">
    <property type="component" value="Unassembled WGS sequence"/>
</dbReference>
<proteinExistence type="predicted"/>